<organism evidence="5 6">
    <name type="scientific">Rhizopus oryzae</name>
    <name type="common">Mucormycosis agent</name>
    <name type="synonym">Rhizopus arrhizus var. delemar</name>
    <dbReference type="NCBI Taxonomy" id="64495"/>
    <lineage>
        <taxon>Eukaryota</taxon>
        <taxon>Fungi</taxon>
        <taxon>Fungi incertae sedis</taxon>
        <taxon>Mucoromycota</taxon>
        <taxon>Mucoromycotina</taxon>
        <taxon>Mucoromycetes</taxon>
        <taxon>Mucorales</taxon>
        <taxon>Mucorineae</taxon>
        <taxon>Rhizopodaceae</taxon>
        <taxon>Rhizopus</taxon>
    </lineage>
</organism>
<dbReference type="InterPro" id="IPR050223">
    <property type="entry name" value="D-isomer_2-hydroxyacid_DH"/>
</dbReference>
<evidence type="ECO:0008006" key="7">
    <source>
        <dbReference type="Google" id="ProtNLM"/>
    </source>
</evidence>
<dbReference type="Pfam" id="PF00389">
    <property type="entry name" value="2-Hacid_dh"/>
    <property type="match status" value="1"/>
</dbReference>
<proteinExistence type="inferred from homology"/>
<protein>
    <recommendedName>
        <fullName evidence="7">Glyoxylate reductase</fullName>
    </recommendedName>
</protein>
<evidence type="ECO:0000259" key="4">
    <source>
        <dbReference type="Pfam" id="PF02826"/>
    </source>
</evidence>
<dbReference type="Proteomes" id="UP000716291">
    <property type="component" value="Unassembled WGS sequence"/>
</dbReference>
<dbReference type="GO" id="GO:0005829">
    <property type="term" value="C:cytosol"/>
    <property type="evidence" value="ECO:0007669"/>
    <property type="project" value="TreeGrafter"/>
</dbReference>
<dbReference type="InterPro" id="IPR036291">
    <property type="entry name" value="NAD(P)-bd_dom_sf"/>
</dbReference>
<feature type="domain" description="D-isomer specific 2-hydroxyacid dehydrogenase catalytic" evidence="3">
    <location>
        <begin position="30"/>
        <end position="341"/>
    </location>
</feature>
<dbReference type="GO" id="GO:0051287">
    <property type="term" value="F:NAD binding"/>
    <property type="evidence" value="ECO:0007669"/>
    <property type="project" value="InterPro"/>
</dbReference>
<dbReference type="AlphaFoldDB" id="A0A9P6XDV0"/>
<dbReference type="SUPFAM" id="SSF52283">
    <property type="entry name" value="Formate/glycerate dehydrogenase catalytic domain-like"/>
    <property type="match status" value="1"/>
</dbReference>
<dbReference type="Pfam" id="PF02826">
    <property type="entry name" value="2-Hacid_dh_C"/>
    <property type="match status" value="1"/>
</dbReference>
<accession>A0A9P6XDV0</accession>
<comment type="caution">
    <text evidence="5">The sequence shown here is derived from an EMBL/GenBank/DDBJ whole genome shotgun (WGS) entry which is preliminary data.</text>
</comment>
<evidence type="ECO:0000313" key="6">
    <source>
        <dbReference type="Proteomes" id="UP000716291"/>
    </source>
</evidence>
<evidence type="ECO:0000259" key="3">
    <source>
        <dbReference type="Pfam" id="PF00389"/>
    </source>
</evidence>
<dbReference type="PANTHER" id="PTHR10996">
    <property type="entry name" value="2-HYDROXYACID DEHYDROGENASE-RELATED"/>
    <property type="match status" value="1"/>
</dbReference>
<dbReference type="InterPro" id="IPR006139">
    <property type="entry name" value="D-isomer_2_OHA_DH_cat_dom"/>
</dbReference>
<dbReference type="PANTHER" id="PTHR10996:SF277">
    <property type="entry name" value="GLYOXYLATE REDUCTASE_HYDROXYPYRUVATE REDUCTASE"/>
    <property type="match status" value="1"/>
</dbReference>
<dbReference type="GO" id="GO:0030267">
    <property type="term" value="F:glyoxylate reductase (NADPH) activity"/>
    <property type="evidence" value="ECO:0007669"/>
    <property type="project" value="TreeGrafter"/>
</dbReference>
<evidence type="ECO:0000256" key="2">
    <source>
        <dbReference type="RuleBase" id="RU003719"/>
    </source>
</evidence>
<evidence type="ECO:0000313" key="5">
    <source>
        <dbReference type="EMBL" id="KAG1311365.1"/>
    </source>
</evidence>
<dbReference type="SUPFAM" id="SSF51735">
    <property type="entry name" value="NAD(P)-binding Rossmann-fold domains"/>
    <property type="match status" value="1"/>
</dbReference>
<keyword evidence="1 2" id="KW-0560">Oxidoreductase</keyword>
<dbReference type="CDD" id="cd05301">
    <property type="entry name" value="GDH"/>
    <property type="match status" value="1"/>
</dbReference>
<keyword evidence="6" id="KW-1185">Reference proteome</keyword>
<dbReference type="FunFam" id="3.40.50.720:FF:000026">
    <property type="entry name" value="Glyoxylate/hydroxypyruvate reductase B"/>
    <property type="match status" value="1"/>
</dbReference>
<sequence length="347" mass="38740">MLGRLKPRVSTNVQINRFHTSPVANGKKVLATRKLLRHSQERLEKQGFKLIQWPHDTCMPRERLLKEIEGAEGLICMMSDKIDKEVFEAAGSDLKVITTMSVGYDHIDIESAKESNVQVGHTPDVLTDATADLAVLLVLAAARRMKEGQHAAEIGEWRDWRPEWLCGYQLTNKTLGVAGMGRIGQAITRRLKAFGIDRVLYWGRKEKAELKESLNAEFVPFDQLVSQSDFVVACCALTPETKELFDYETFKKMKKTAIFTNVARGAVVEQEGLVRALKENLIAGAGLDVTTPEPLPTDHELFKLSNCVILPHIGSATFETREIMGDICIDNVIAALEEKSIPFGLKH</sequence>
<comment type="similarity">
    <text evidence="2">Belongs to the D-isomer specific 2-hydroxyacid dehydrogenase family.</text>
</comment>
<dbReference type="GO" id="GO:0008465">
    <property type="term" value="F:hydroxypyruvate reductase (NADH) activity"/>
    <property type="evidence" value="ECO:0007669"/>
    <property type="project" value="TreeGrafter"/>
</dbReference>
<gene>
    <name evidence="5" type="ORF">G6F64_003861</name>
</gene>
<feature type="domain" description="D-isomer specific 2-hydroxyacid dehydrogenase NAD-binding" evidence="4">
    <location>
        <begin position="136"/>
        <end position="314"/>
    </location>
</feature>
<dbReference type="InterPro" id="IPR006140">
    <property type="entry name" value="D-isomer_DH_NAD-bd"/>
</dbReference>
<reference evidence="5" key="1">
    <citation type="journal article" date="2020" name="Microb. Genom.">
        <title>Genetic diversity of clinical and environmental Mucorales isolates obtained from an investigation of mucormycosis cases among solid organ transplant recipients.</title>
        <authorList>
            <person name="Nguyen M.H."/>
            <person name="Kaul D."/>
            <person name="Muto C."/>
            <person name="Cheng S.J."/>
            <person name="Richter R.A."/>
            <person name="Bruno V.M."/>
            <person name="Liu G."/>
            <person name="Beyhan S."/>
            <person name="Sundermann A.J."/>
            <person name="Mounaud S."/>
            <person name="Pasculle A.W."/>
            <person name="Nierman W.C."/>
            <person name="Driscoll E."/>
            <person name="Cumbie R."/>
            <person name="Clancy C.J."/>
            <person name="Dupont C.L."/>
        </authorList>
    </citation>
    <scope>NUCLEOTIDE SEQUENCE</scope>
    <source>
        <strain evidence="5">GL11</strain>
    </source>
</reference>
<name>A0A9P6XDV0_RHIOR</name>
<evidence type="ECO:0000256" key="1">
    <source>
        <dbReference type="ARBA" id="ARBA00023002"/>
    </source>
</evidence>
<dbReference type="OrthoDB" id="9991913at2759"/>
<dbReference type="EMBL" id="JAANQT010000396">
    <property type="protein sequence ID" value="KAG1311365.1"/>
    <property type="molecule type" value="Genomic_DNA"/>
</dbReference>
<dbReference type="Gene3D" id="3.40.50.720">
    <property type="entry name" value="NAD(P)-binding Rossmann-like Domain"/>
    <property type="match status" value="2"/>
</dbReference>